<protein>
    <submittedName>
        <fullName evidence="2">Uncharacterized protein</fullName>
    </submittedName>
</protein>
<gene>
    <name evidence="2" type="ORF">EWM64_g2471</name>
</gene>
<name>A0A4Z0A5E6_9AGAM</name>
<feature type="region of interest" description="Disordered" evidence="1">
    <location>
        <begin position="192"/>
        <end position="228"/>
    </location>
</feature>
<feature type="region of interest" description="Disordered" evidence="1">
    <location>
        <begin position="1"/>
        <end position="114"/>
    </location>
</feature>
<dbReference type="Proteomes" id="UP000298061">
    <property type="component" value="Unassembled WGS sequence"/>
</dbReference>
<sequence>MTPSPTNTKNRNRFSLILQLASPSKPSESDSVKGRSACSPTVSNGSDAGPSSSTVSLLPSRVAGMTPSSLLPRSSAQSSSSPRNRPKPSPNGSQVNLASEALPPPETTNELDADEKLKLLKKARKLSRILGDMPSGFAAESPGYEEPREFGRSSFSKASARRLKTMSWGSGQPQGPKSSSSHINLLKALVSPRPSVPIPLPTPSLSPVTDTSHAAEEGKASLEQSLASHGDSLDLDSIAYLSPETSARASRRTSVAKLTRHLGEVIPPELVVPANMEEVESSEATHTSSAPLIPPTTPVRHVLFRDKWRRKSLELSSTEPLLPPTVVSSLKGFDIPEIKPSLRRSKSAWTKKRALKPEPQTQQAVAMDRVAVIKDLKEGGAFGRRGALADKQRAVNVRRARKLAKMFGSDPPPDLYQVSTARTESPPPLPPDGLNRDSLVTILSVSRSEFLAVSPLDAKRHSVSTISSTPSFSSPEPSPAPVKEVFAPQPKNWMTDHDQDRPFAPPPIPALARASTASAQPGSLDVAFRQRRLRAAKLSRFFGVDYNDLSQSGIAEPSLPARPSMVTVPPTRPDSPRQDVDVRVNQSGRFWALLDGHDTLQTAEINDVIGKLRQMR</sequence>
<feature type="region of interest" description="Disordered" evidence="1">
    <location>
        <begin position="129"/>
        <end position="158"/>
    </location>
</feature>
<feature type="compositionally biased region" description="Low complexity" evidence="1">
    <location>
        <begin position="67"/>
        <end position="83"/>
    </location>
</feature>
<proteinExistence type="predicted"/>
<feature type="compositionally biased region" description="Pro residues" evidence="1">
    <location>
        <begin position="194"/>
        <end position="204"/>
    </location>
</feature>
<feature type="compositionally biased region" description="Polar residues" evidence="1">
    <location>
        <begin position="38"/>
        <end position="57"/>
    </location>
</feature>
<keyword evidence="3" id="KW-1185">Reference proteome</keyword>
<dbReference type="STRING" id="135208.A0A4Z0A5E6"/>
<feature type="compositionally biased region" description="Basic residues" evidence="1">
    <location>
        <begin position="344"/>
        <end position="354"/>
    </location>
</feature>
<feature type="region of interest" description="Disordered" evidence="1">
    <location>
        <begin position="555"/>
        <end position="578"/>
    </location>
</feature>
<accession>A0A4Z0A5E6</accession>
<feature type="region of interest" description="Disordered" evidence="1">
    <location>
        <begin position="404"/>
        <end position="435"/>
    </location>
</feature>
<evidence type="ECO:0000256" key="1">
    <source>
        <dbReference type="SAM" id="MobiDB-lite"/>
    </source>
</evidence>
<reference evidence="2 3" key="1">
    <citation type="submission" date="2019-02" db="EMBL/GenBank/DDBJ databases">
        <title>Genome sequencing of the rare red list fungi Hericium alpestre (H. flagellum).</title>
        <authorList>
            <person name="Buettner E."/>
            <person name="Kellner H."/>
        </authorList>
    </citation>
    <scope>NUCLEOTIDE SEQUENCE [LARGE SCALE GENOMIC DNA]</scope>
    <source>
        <strain evidence="2 3">DSM 108284</strain>
    </source>
</reference>
<evidence type="ECO:0000313" key="2">
    <source>
        <dbReference type="EMBL" id="TFY81537.1"/>
    </source>
</evidence>
<feature type="region of interest" description="Disordered" evidence="1">
    <location>
        <begin position="344"/>
        <end position="363"/>
    </location>
</feature>
<organism evidence="2 3">
    <name type="scientific">Hericium alpestre</name>
    <dbReference type="NCBI Taxonomy" id="135208"/>
    <lineage>
        <taxon>Eukaryota</taxon>
        <taxon>Fungi</taxon>
        <taxon>Dikarya</taxon>
        <taxon>Basidiomycota</taxon>
        <taxon>Agaricomycotina</taxon>
        <taxon>Agaricomycetes</taxon>
        <taxon>Russulales</taxon>
        <taxon>Hericiaceae</taxon>
        <taxon>Hericium</taxon>
    </lineage>
</organism>
<dbReference type="EMBL" id="SFCI01000200">
    <property type="protein sequence ID" value="TFY81537.1"/>
    <property type="molecule type" value="Genomic_DNA"/>
</dbReference>
<comment type="caution">
    <text evidence="2">The sequence shown here is derived from an EMBL/GenBank/DDBJ whole genome shotgun (WGS) entry which is preliminary data.</text>
</comment>
<dbReference type="AlphaFoldDB" id="A0A4Z0A5E6"/>
<evidence type="ECO:0000313" key="3">
    <source>
        <dbReference type="Proteomes" id="UP000298061"/>
    </source>
</evidence>
<dbReference type="OrthoDB" id="3269550at2759"/>